<dbReference type="InterPro" id="IPR029068">
    <property type="entry name" value="Glyas_Bleomycin-R_OHBP_Dase"/>
</dbReference>
<evidence type="ECO:0000259" key="1">
    <source>
        <dbReference type="Pfam" id="PF00903"/>
    </source>
</evidence>
<evidence type="ECO:0000313" key="3">
    <source>
        <dbReference type="Proteomes" id="UP000595426"/>
    </source>
</evidence>
<evidence type="ECO:0000313" key="2">
    <source>
        <dbReference type="EMBL" id="QQN59390.1"/>
    </source>
</evidence>
<reference evidence="2 3" key="1">
    <citation type="submission" date="2020-12" db="EMBL/GenBank/DDBJ databases">
        <title>FDA dAtabase for Regulatory Grade micrObial Sequences (FDA-ARGOS): Supporting development and validation of Infectious Disease Dx tests.</title>
        <authorList>
            <person name="Kerrigan L."/>
            <person name="Long C."/>
            <person name="Tallon L."/>
            <person name="Sadzewicz L."/>
            <person name="Zhao X."/>
            <person name="Boylan J."/>
            <person name="Ott S."/>
            <person name="Bowen H."/>
            <person name="Vavikolanu K."/>
            <person name="Mehta A."/>
            <person name="Aluvathingal J."/>
            <person name="Nadendla S."/>
            <person name="Yan Y."/>
            <person name="Sichtig H."/>
        </authorList>
    </citation>
    <scope>NUCLEOTIDE SEQUENCE [LARGE SCALE GENOMIC DNA]</scope>
    <source>
        <strain evidence="2 3">FDAARGOS_1031</strain>
    </source>
</reference>
<sequence length="124" mass="14387">MNPEFEAGINIAIKIPKSKYEKTVAFYRDILKLDVEEKPIKNPTVSRAHQVKFGHNVIWLDCVDNYTHSETWLQLTVQNVEEATDYLQAKGIDTCDELEELPKNMHWITDPAGTVFNLQQREIK</sequence>
<dbReference type="EMBL" id="CP067018">
    <property type="protein sequence ID" value="QQN59390.1"/>
    <property type="molecule type" value="Genomic_DNA"/>
</dbReference>
<gene>
    <name evidence="2" type="ORF">I6H88_02060</name>
</gene>
<proteinExistence type="predicted"/>
<keyword evidence="2" id="KW-0560">Oxidoreductase</keyword>
<protein>
    <submittedName>
        <fullName evidence="2">Glyoxalase/bleomycin resistance/dioxygenase family protein</fullName>
    </submittedName>
</protein>
<dbReference type="SUPFAM" id="SSF54593">
    <property type="entry name" value="Glyoxalase/Bleomycin resistance protein/Dihydroxybiphenyl dioxygenase"/>
    <property type="match status" value="1"/>
</dbReference>
<organism evidence="2 3">
    <name type="scientific">Elizabethkingia bruuniana</name>
    <dbReference type="NCBI Taxonomy" id="1756149"/>
    <lineage>
        <taxon>Bacteria</taxon>
        <taxon>Pseudomonadati</taxon>
        <taxon>Bacteroidota</taxon>
        <taxon>Flavobacteriia</taxon>
        <taxon>Flavobacteriales</taxon>
        <taxon>Weeksellaceae</taxon>
        <taxon>Elizabethkingia</taxon>
    </lineage>
</organism>
<dbReference type="KEGG" id="egm:AYC65_12210"/>
<dbReference type="GO" id="GO:0051213">
    <property type="term" value="F:dioxygenase activity"/>
    <property type="evidence" value="ECO:0007669"/>
    <property type="project" value="UniProtKB-KW"/>
</dbReference>
<dbReference type="Proteomes" id="UP000595426">
    <property type="component" value="Chromosome"/>
</dbReference>
<keyword evidence="3" id="KW-1185">Reference proteome</keyword>
<accession>A0A7T7V028</accession>
<dbReference type="Pfam" id="PF00903">
    <property type="entry name" value="Glyoxalase"/>
    <property type="match status" value="1"/>
</dbReference>
<keyword evidence="2" id="KW-0223">Dioxygenase</keyword>
<dbReference type="InterPro" id="IPR004360">
    <property type="entry name" value="Glyas_Fos-R_dOase_dom"/>
</dbReference>
<dbReference type="GeneID" id="93133673"/>
<dbReference type="Gene3D" id="3.10.180.10">
    <property type="entry name" value="2,3-Dihydroxybiphenyl 1,2-Dioxygenase, domain 1"/>
    <property type="match status" value="1"/>
</dbReference>
<dbReference type="RefSeq" id="WP_034870927.1">
    <property type="nucleotide sequence ID" value="NZ_CBCSDR010000001.1"/>
</dbReference>
<dbReference type="OrthoDB" id="2871523at2"/>
<dbReference type="AlphaFoldDB" id="A0A7T7V028"/>
<feature type="domain" description="Glyoxalase/fosfomycin resistance/dioxygenase" evidence="1">
    <location>
        <begin position="15"/>
        <end position="116"/>
    </location>
</feature>
<name>A0A7T7V028_9FLAO</name>